<keyword evidence="1" id="KW-1133">Transmembrane helix</keyword>
<evidence type="ECO:0000313" key="2">
    <source>
        <dbReference type="EMBL" id="PXY90587.1"/>
    </source>
</evidence>
<dbReference type="EMBL" id="QGLO01000006">
    <property type="protein sequence ID" value="PXY90587.1"/>
    <property type="molecule type" value="Genomic_DNA"/>
</dbReference>
<proteinExistence type="predicted"/>
<reference evidence="2 3" key="1">
    <citation type="submission" date="2018-05" db="EMBL/GenBank/DDBJ databases">
        <title>Reference genomes for bee gut microbiota database.</title>
        <authorList>
            <person name="Ellegaard K.M."/>
        </authorList>
    </citation>
    <scope>NUCLEOTIDE SEQUENCE [LARGE SCALE GENOMIC DNA]</scope>
    <source>
        <strain evidence="2 3">ESL0172</strain>
    </source>
</reference>
<dbReference type="Proteomes" id="UP000247673">
    <property type="component" value="Unassembled WGS sequence"/>
</dbReference>
<comment type="caution">
    <text evidence="2">The sequence shown here is derived from an EMBL/GenBank/DDBJ whole genome shotgun (WGS) entry which is preliminary data.</text>
</comment>
<keyword evidence="1" id="KW-0472">Membrane</keyword>
<sequence>MKKNKKYLVLLNYLIFLPFMGFLLIIIMRLLISLILLIKYDIAFEFGIHDICLAGKAACIWFPLALGVWCYECFHYGIKIFGK</sequence>
<accession>A0A2V4DMG6</accession>
<evidence type="ECO:0000313" key="3">
    <source>
        <dbReference type="Proteomes" id="UP000247673"/>
    </source>
</evidence>
<dbReference type="RefSeq" id="WP_110448385.1">
    <property type="nucleotide sequence ID" value="NZ_CP132381.1"/>
</dbReference>
<feature type="transmembrane region" description="Helical" evidence="1">
    <location>
        <begin position="7"/>
        <end position="40"/>
    </location>
</feature>
<gene>
    <name evidence="2" type="ORF">DKK78_09370</name>
</gene>
<dbReference type="AlphaFoldDB" id="A0A2V4DMG6"/>
<evidence type="ECO:0000256" key="1">
    <source>
        <dbReference type="SAM" id="Phobius"/>
    </source>
</evidence>
<name>A0A2V4DMG6_9GAMM</name>
<keyword evidence="1" id="KW-0812">Transmembrane</keyword>
<organism evidence="2 3">
    <name type="scientific">Gilliamella apis</name>
    <dbReference type="NCBI Taxonomy" id="1970738"/>
    <lineage>
        <taxon>Bacteria</taxon>
        <taxon>Pseudomonadati</taxon>
        <taxon>Pseudomonadota</taxon>
        <taxon>Gammaproteobacteria</taxon>
        <taxon>Orbales</taxon>
        <taxon>Orbaceae</taxon>
        <taxon>Gilliamella</taxon>
    </lineage>
</organism>
<keyword evidence="3" id="KW-1185">Reference proteome</keyword>
<protein>
    <submittedName>
        <fullName evidence="2">Uncharacterized protein</fullName>
    </submittedName>
</protein>